<comment type="caution">
    <text evidence="7">The sequence shown here is derived from an EMBL/GenBank/DDBJ whole genome shotgun (WGS) entry which is preliminary data.</text>
</comment>
<feature type="transmembrane region" description="Helical" evidence="6">
    <location>
        <begin position="231"/>
        <end position="251"/>
    </location>
</feature>
<evidence type="ECO:0000256" key="6">
    <source>
        <dbReference type="SAM" id="Phobius"/>
    </source>
</evidence>
<evidence type="ECO:0000256" key="3">
    <source>
        <dbReference type="ARBA" id="ARBA00022692"/>
    </source>
</evidence>
<keyword evidence="4 6" id="KW-1133">Transmembrane helix</keyword>
<dbReference type="SUPFAM" id="SSF103473">
    <property type="entry name" value="MFS general substrate transporter"/>
    <property type="match status" value="1"/>
</dbReference>
<dbReference type="STRING" id="252740.A0A423W9R5"/>
<dbReference type="EMBL" id="LJZO01000009">
    <property type="protein sequence ID" value="ROW00105.1"/>
    <property type="molecule type" value="Genomic_DNA"/>
</dbReference>
<reference evidence="7 8" key="1">
    <citation type="submission" date="2015-09" db="EMBL/GenBank/DDBJ databases">
        <title>Host preference determinants of Valsa canker pathogens revealed by comparative genomics.</title>
        <authorList>
            <person name="Yin Z."/>
            <person name="Huang L."/>
        </authorList>
    </citation>
    <scope>NUCLEOTIDE SEQUENCE [LARGE SCALE GENOMIC DNA]</scope>
    <source>
        <strain evidence="7 8">YSFL</strain>
    </source>
</reference>
<feature type="transmembrane region" description="Helical" evidence="6">
    <location>
        <begin position="295"/>
        <end position="313"/>
    </location>
</feature>
<proteinExistence type="predicted"/>
<dbReference type="GO" id="GO:0016020">
    <property type="term" value="C:membrane"/>
    <property type="evidence" value="ECO:0007669"/>
    <property type="project" value="UniProtKB-SubCell"/>
</dbReference>
<evidence type="ECO:0000313" key="8">
    <source>
        <dbReference type="Proteomes" id="UP000284375"/>
    </source>
</evidence>
<dbReference type="Gene3D" id="1.20.1250.20">
    <property type="entry name" value="MFS general substrate transporter like domains"/>
    <property type="match status" value="2"/>
</dbReference>
<dbReference type="AlphaFoldDB" id="A0A423W9R5"/>
<feature type="transmembrane region" description="Helical" evidence="6">
    <location>
        <begin position="68"/>
        <end position="88"/>
    </location>
</feature>
<sequence>MSSENSPGVTEEPTKVSVVTISESAGYDHKATKKLLRELDWHIIPFMSLIYLAAEIPSNIMMKRVRPFIWLTFIMVGWSACMIGQGFVKDYSGLMAARTFLGLFEGGLFPGVNYYITQWYCRHECGFRMAMFFSAATLAGAFGGILARGIAEMSGVGGLGAWSWIFMLEGLLSILVSFAAYWCINDYPAAAKFLTADERTEVLRRLRADSGDLSDAFNTKYVWQAIADWKIWVHMCIFLAGFCPIYSFALFSPTIIKGMGYTANNAQLMSVPPYVCACFFTILASYAADRVKQRGVFLLGFQLIALAGFSLLAGTRSTSSQYGGLVMAAIGIYPQIPLSMAWNSGNIGGSLKRAFSCRGVITSDETDTDEETWIDTDTEWRLSICQLGENDFGISGGLVSEFQNPTNFMPVADNDSTVNDDPTTYGTAYLILNSTQGTLEDLVNITSDYHPIAYHERGEWLDLVYSGPDLILSVSLCYAAFDFADMAVQIWSDTNRTETAFDPIYDTTTFTYTFAALRQAMGQDISIPISDRGQLQLANKPSWLTDREGVPRPSGFPAKYYSPPAEPYLRSFADFDFNSKNSRGAITESNAGNISGIILSGATCAEAEPANADCVIPHRMHIWLIQEILRTGGSIAFAMQTMITLLSSMTYYDQMGQFDKSTEANITLFQIASVPVAHRGFVIVTVMLVIHFITLATIVLLFLRRTSFSRLGACWSTLAQVGAGDVAEHLRYSTLLSDDQVQEEMQRHAIGHEKVHLEAMGEGVAFTHN</sequence>
<keyword evidence="8" id="KW-1185">Reference proteome</keyword>
<organism evidence="7 8">
    <name type="scientific">Cytospora chrysosperma</name>
    <name type="common">Cytospora canker fungus</name>
    <name type="synonym">Sphaeria chrysosperma</name>
    <dbReference type="NCBI Taxonomy" id="252740"/>
    <lineage>
        <taxon>Eukaryota</taxon>
        <taxon>Fungi</taxon>
        <taxon>Dikarya</taxon>
        <taxon>Ascomycota</taxon>
        <taxon>Pezizomycotina</taxon>
        <taxon>Sordariomycetes</taxon>
        <taxon>Sordariomycetidae</taxon>
        <taxon>Diaporthales</taxon>
        <taxon>Cytosporaceae</taxon>
        <taxon>Cytospora</taxon>
    </lineage>
</organism>
<feature type="transmembrane region" description="Helical" evidence="6">
    <location>
        <begin position="628"/>
        <end position="652"/>
    </location>
</feature>
<evidence type="ECO:0008006" key="9">
    <source>
        <dbReference type="Google" id="ProtNLM"/>
    </source>
</evidence>
<feature type="transmembrane region" description="Helical" evidence="6">
    <location>
        <begin position="271"/>
        <end position="288"/>
    </location>
</feature>
<name>A0A423W9R5_CYTCH</name>
<dbReference type="InterPro" id="IPR011701">
    <property type="entry name" value="MFS"/>
</dbReference>
<comment type="subcellular location">
    <subcellularLocation>
        <location evidence="1">Membrane</location>
        <topology evidence="1">Multi-pass membrane protein</topology>
    </subcellularLocation>
</comment>
<evidence type="ECO:0000256" key="1">
    <source>
        <dbReference type="ARBA" id="ARBA00004141"/>
    </source>
</evidence>
<protein>
    <recommendedName>
        <fullName evidence="9">Major facilitator superfamily (MFS) profile domain-containing protein</fullName>
    </recommendedName>
</protein>
<feature type="transmembrane region" description="Helical" evidence="6">
    <location>
        <begin position="325"/>
        <end position="343"/>
    </location>
</feature>
<feature type="transmembrane region" description="Helical" evidence="6">
    <location>
        <begin position="39"/>
        <end position="56"/>
    </location>
</feature>
<dbReference type="OrthoDB" id="2962993at2759"/>
<feature type="transmembrane region" description="Helical" evidence="6">
    <location>
        <begin position="129"/>
        <end position="150"/>
    </location>
</feature>
<evidence type="ECO:0000256" key="5">
    <source>
        <dbReference type="ARBA" id="ARBA00023136"/>
    </source>
</evidence>
<keyword evidence="2" id="KW-0813">Transport</keyword>
<dbReference type="InterPro" id="IPR036259">
    <property type="entry name" value="MFS_trans_sf"/>
</dbReference>
<dbReference type="PANTHER" id="PTHR43791:SF57">
    <property type="entry name" value="MAJOR FACILITATOR SUPERFAMILY (MFS) PROFILE DOMAIN-CONTAINING PROTEIN"/>
    <property type="match status" value="1"/>
</dbReference>
<keyword evidence="3 6" id="KW-0812">Transmembrane</keyword>
<evidence type="ECO:0000256" key="4">
    <source>
        <dbReference type="ARBA" id="ARBA00022989"/>
    </source>
</evidence>
<dbReference type="PANTHER" id="PTHR43791">
    <property type="entry name" value="PERMEASE-RELATED"/>
    <property type="match status" value="1"/>
</dbReference>
<dbReference type="Proteomes" id="UP000284375">
    <property type="component" value="Unassembled WGS sequence"/>
</dbReference>
<feature type="transmembrane region" description="Helical" evidence="6">
    <location>
        <begin position="162"/>
        <end position="184"/>
    </location>
</feature>
<dbReference type="Pfam" id="PF07690">
    <property type="entry name" value="MFS_1"/>
    <property type="match status" value="1"/>
</dbReference>
<dbReference type="GO" id="GO:0022857">
    <property type="term" value="F:transmembrane transporter activity"/>
    <property type="evidence" value="ECO:0007669"/>
    <property type="project" value="InterPro"/>
</dbReference>
<feature type="transmembrane region" description="Helical" evidence="6">
    <location>
        <begin position="100"/>
        <end position="117"/>
    </location>
</feature>
<accession>A0A423W9R5</accession>
<keyword evidence="5 6" id="KW-0472">Membrane</keyword>
<feature type="transmembrane region" description="Helical" evidence="6">
    <location>
        <begin position="681"/>
        <end position="703"/>
    </location>
</feature>
<evidence type="ECO:0000256" key="2">
    <source>
        <dbReference type="ARBA" id="ARBA00022448"/>
    </source>
</evidence>
<gene>
    <name evidence="7" type="ORF">VSDG_03606</name>
</gene>
<evidence type="ECO:0000313" key="7">
    <source>
        <dbReference type="EMBL" id="ROW00105.1"/>
    </source>
</evidence>